<dbReference type="GO" id="GO:1905202">
    <property type="term" value="C:methylcrotonoyl-CoA carboxylase complex"/>
    <property type="evidence" value="ECO:0007669"/>
    <property type="project" value="TreeGrafter"/>
</dbReference>
<evidence type="ECO:0000256" key="4">
    <source>
        <dbReference type="ARBA" id="ARBA00031237"/>
    </source>
</evidence>
<feature type="non-terminal residue" evidence="9">
    <location>
        <position position="1"/>
    </location>
</feature>
<evidence type="ECO:0000256" key="2">
    <source>
        <dbReference type="ARBA" id="ARBA00026116"/>
    </source>
</evidence>
<organism evidence="9 10">
    <name type="scientific">Hemiprocne comata</name>
    <dbReference type="NCBI Taxonomy" id="243314"/>
    <lineage>
        <taxon>Eukaryota</taxon>
        <taxon>Metazoa</taxon>
        <taxon>Chordata</taxon>
        <taxon>Craniata</taxon>
        <taxon>Vertebrata</taxon>
        <taxon>Euteleostomi</taxon>
        <taxon>Archelosauria</taxon>
        <taxon>Archosauria</taxon>
        <taxon>Dinosauria</taxon>
        <taxon>Saurischia</taxon>
        <taxon>Theropoda</taxon>
        <taxon>Coelurosauria</taxon>
        <taxon>Aves</taxon>
        <taxon>Neognathae</taxon>
        <taxon>Neoaves</taxon>
        <taxon>Strisores</taxon>
        <taxon>Apodiformes</taxon>
        <taxon>Apodidae</taxon>
        <taxon>Hemiprocninae</taxon>
        <taxon>Hemiprocne</taxon>
    </lineage>
</organism>
<dbReference type="PROSITE" id="PS50980">
    <property type="entry name" value="COA_CT_NTER"/>
    <property type="match status" value="1"/>
</dbReference>
<dbReference type="InterPro" id="IPR029045">
    <property type="entry name" value="ClpP/crotonase-like_dom_sf"/>
</dbReference>
<feature type="domain" description="CoA carboxyltransferase N-terminal" evidence="7">
    <location>
        <begin position="1"/>
        <end position="248"/>
    </location>
</feature>
<dbReference type="PANTHER" id="PTHR22855">
    <property type="entry name" value="ACETYL, PROPIONYL, PYRUVATE, AND GLUTACONYL CARBOXYLASE-RELATED"/>
    <property type="match status" value="1"/>
</dbReference>
<keyword evidence="10" id="KW-1185">Reference proteome</keyword>
<evidence type="ECO:0000313" key="9">
    <source>
        <dbReference type="EMBL" id="NXG64665.1"/>
    </source>
</evidence>
<dbReference type="PROSITE" id="PS50989">
    <property type="entry name" value="COA_CT_CTER"/>
    <property type="match status" value="1"/>
</dbReference>
<evidence type="ECO:0000256" key="3">
    <source>
        <dbReference type="ARBA" id="ARBA00031109"/>
    </source>
</evidence>
<dbReference type="AlphaFoldDB" id="A0A7K9DM44"/>
<dbReference type="EMBL" id="VWZJ01011166">
    <property type="protein sequence ID" value="NXG64665.1"/>
    <property type="molecule type" value="Genomic_DNA"/>
</dbReference>
<name>A0A7K9DM44_9AVES</name>
<dbReference type="InterPro" id="IPR045190">
    <property type="entry name" value="MCCB/AccD1-like"/>
</dbReference>
<dbReference type="Gene3D" id="3.90.226.10">
    <property type="entry name" value="2-enoyl-CoA Hydratase, Chain A, domain 1"/>
    <property type="match status" value="2"/>
</dbReference>
<evidence type="ECO:0000256" key="5">
    <source>
        <dbReference type="ARBA" id="ARBA00031404"/>
    </source>
</evidence>
<dbReference type="EC" id="6.4.1.4" evidence="2"/>
<comment type="pathway">
    <text evidence="1">Amino-acid degradation; L-leucine degradation; (S)-3-hydroxy-3-methylglutaryl-CoA from 3-isovaleryl-CoA: step 2/3.</text>
</comment>
<dbReference type="InterPro" id="IPR034733">
    <property type="entry name" value="AcCoA_carboxyl_beta"/>
</dbReference>
<gene>
    <name evidence="9" type="primary">Mccc2_1</name>
    <name evidence="9" type="ORF">HEMCOM_R06385</name>
</gene>
<feature type="domain" description="CoA carboxyltransferase C-terminal" evidence="8">
    <location>
        <begin position="247"/>
        <end position="474"/>
    </location>
</feature>
<protein>
    <recommendedName>
        <fullName evidence="2">methylcrotonoyl-CoA carboxylase</fullName>
        <ecNumber evidence="2">6.4.1.4</ecNumber>
    </recommendedName>
    <alternativeName>
        <fullName evidence="5">3-methylcrotonyl-CoA carboxylase 2</fullName>
    </alternativeName>
    <alternativeName>
        <fullName evidence="3">3-methylcrotonyl-CoA carboxylase non-biotin-containing subunit</fullName>
    </alternativeName>
    <alternativeName>
        <fullName evidence="4">3-methylcrotonyl-CoA:carbon dioxide ligase subunit beta</fullName>
    </alternativeName>
</protein>
<dbReference type="InterPro" id="IPR011762">
    <property type="entry name" value="COA_CT_N"/>
</dbReference>
<dbReference type="PANTHER" id="PTHR22855:SF47">
    <property type="entry name" value="METHYLCROTONOYL-COA CARBOXYLASE"/>
    <property type="match status" value="1"/>
</dbReference>
<feature type="non-terminal residue" evidence="9">
    <location>
        <position position="474"/>
    </location>
</feature>
<reference evidence="9 10" key="1">
    <citation type="submission" date="2019-09" db="EMBL/GenBank/DDBJ databases">
        <title>Bird 10,000 Genomes (B10K) Project - Family phase.</title>
        <authorList>
            <person name="Zhang G."/>
        </authorList>
    </citation>
    <scope>NUCLEOTIDE SEQUENCE [LARGE SCALE GENOMIC DNA]</scope>
    <source>
        <strain evidence="9">B10K-DU-001-23</strain>
        <tissue evidence="9">Muscle</tissue>
    </source>
</reference>
<dbReference type="OrthoDB" id="439921at2759"/>
<dbReference type="Proteomes" id="UP000518305">
    <property type="component" value="Unassembled WGS sequence"/>
</dbReference>
<proteinExistence type="predicted"/>
<dbReference type="GO" id="GO:0005739">
    <property type="term" value="C:mitochondrion"/>
    <property type="evidence" value="ECO:0007669"/>
    <property type="project" value="TreeGrafter"/>
</dbReference>
<dbReference type="SUPFAM" id="SSF52096">
    <property type="entry name" value="ClpP/crotonase"/>
    <property type="match status" value="2"/>
</dbReference>
<comment type="caution">
    <text evidence="9">The sequence shown here is derived from an EMBL/GenBank/DDBJ whole genome shotgun (WGS) entry which is preliminary data.</text>
</comment>
<accession>A0A7K9DM44</accession>
<evidence type="ECO:0000259" key="7">
    <source>
        <dbReference type="PROSITE" id="PS50980"/>
    </source>
</evidence>
<evidence type="ECO:0000313" key="10">
    <source>
        <dbReference type="Proteomes" id="UP000518305"/>
    </source>
</evidence>
<dbReference type="Pfam" id="PF01039">
    <property type="entry name" value="Carboxyl_trans"/>
    <property type="match status" value="1"/>
</dbReference>
<comment type="catalytic activity">
    <reaction evidence="6">
        <text>3-methylbut-2-enoyl-CoA + hydrogencarbonate + ATP = 3-methyl-(2E)-glutaconyl-CoA + ADP + phosphate + H(+)</text>
        <dbReference type="Rhea" id="RHEA:13589"/>
        <dbReference type="ChEBI" id="CHEBI:15378"/>
        <dbReference type="ChEBI" id="CHEBI:17544"/>
        <dbReference type="ChEBI" id="CHEBI:30616"/>
        <dbReference type="ChEBI" id="CHEBI:43474"/>
        <dbReference type="ChEBI" id="CHEBI:57344"/>
        <dbReference type="ChEBI" id="CHEBI:57346"/>
        <dbReference type="ChEBI" id="CHEBI:456216"/>
        <dbReference type="EC" id="6.4.1.4"/>
    </reaction>
</comment>
<dbReference type="GO" id="GO:0006552">
    <property type="term" value="P:L-leucine catabolic process"/>
    <property type="evidence" value="ECO:0007669"/>
    <property type="project" value="UniProtKB-UniPathway"/>
</dbReference>
<dbReference type="InterPro" id="IPR011763">
    <property type="entry name" value="COA_CT_C"/>
</dbReference>
<dbReference type="GO" id="GO:0004485">
    <property type="term" value="F:methylcrotonoyl-CoA carboxylase activity"/>
    <property type="evidence" value="ECO:0007669"/>
    <property type="project" value="UniProtKB-EC"/>
</dbReference>
<evidence type="ECO:0000256" key="6">
    <source>
        <dbReference type="ARBA" id="ARBA00052347"/>
    </source>
</evidence>
<dbReference type="UniPathway" id="UPA00363">
    <property type="reaction ID" value="UER00861"/>
</dbReference>
<dbReference type="FunFam" id="3.90.226.10:FF:000046">
    <property type="entry name" value="Geranyl-CoA carboxylase beta subunit"/>
    <property type="match status" value="1"/>
</dbReference>
<sequence length="474" mass="50931">ELLERVSKGGGENAILRHTQRNKKLFVRERLKLLLDDESFLELSPLAGFGMPYGDVPAAGCLTGIGKICGVWCVLVASDATVKGGTVYPIGVKKQLRAQEIAMQNRLVSVYLTDSGGAFLPLQAEMFPDKLHGGRVFYNEAIMSAMKIPQVAVVCGSCVAGGAYVPTMAEESVMVDKIGTLFLAGPPLVKAATGEQVSPEDLGGARLHAEVSGCTDHFAPSEEEAYECIRNVISTFSYEPLPEELLEHDSPLYSSEELLGLAPQDYRGTLPVKLILSRLVDGSRFQEFKASYGTTLVTGFGQVEGHLVGIVASNGELAHDASLKGSHFVQLCSQRSIPILFLQNTAPPPAEPTGISQAHSIRLKAQASMMAAVACAAVPKITVVIGGCFGSDSYAMCGRSFSPNFLFLWPNARVALVDSRHFSTVPRAGDGDCTGDESELKQLRKKLEEESSAFYSSARLWDDGVILPQNTRKV</sequence>
<evidence type="ECO:0000256" key="1">
    <source>
        <dbReference type="ARBA" id="ARBA00025711"/>
    </source>
</evidence>
<evidence type="ECO:0000259" key="8">
    <source>
        <dbReference type="PROSITE" id="PS50989"/>
    </source>
</evidence>